<dbReference type="AlphaFoldDB" id="A0A9Q8YB88"/>
<evidence type="ECO:0000313" key="3">
    <source>
        <dbReference type="EMBL" id="USJ25593.1"/>
    </source>
</evidence>
<dbReference type="EMBL" id="CP098808">
    <property type="protein sequence ID" value="USJ25593.1"/>
    <property type="molecule type" value="Genomic_DNA"/>
</dbReference>
<evidence type="ECO:0000313" key="4">
    <source>
        <dbReference type="Proteomes" id="UP001055460"/>
    </source>
</evidence>
<dbReference type="InterPro" id="IPR006016">
    <property type="entry name" value="UspA"/>
</dbReference>
<dbReference type="InterPro" id="IPR006015">
    <property type="entry name" value="Universal_stress_UspA"/>
</dbReference>
<gene>
    <name evidence="3" type="ORF">NE863_24245</name>
</gene>
<reference evidence="3" key="1">
    <citation type="submission" date="2022-06" db="EMBL/GenBank/DDBJ databases">
        <title>Physiological and biochemical characterization and genomic elucidation of a strain of the genus Ensifer adhaerens M8 that combines arsenic oxidation and chromium reduction.</title>
        <authorList>
            <person name="Li X."/>
            <person name="Yu c."/>
        </authorList>
    </citation>
    <scope>NUCLEOTIDE SEQUENCE</scope>
    <source>
        <strain evidence="3">M8</strain>
        <plasmid evidence="3">pA</plasmid>
    </source>
</reference>
<dbReference type="Gene3D" id="3.40.50.620">
    <property type="entry name" value="HUPs"/>
    <property type="match status" value="1"/>
</dbReference>
<feature type="domain" description="UspA" evidence="2">
    <location>
        <begin position="1"/>
        <end position="145"/>
    </location>
</feature>
<dbReference type="CDD" id="cd00293">
    <property type="entry name" value="USP-like"/>
    <property type="match status" value="1"/>
</dbReference>
<protein>
    <submittedName>
        <fullName evidence="3">Universal stress protein</fullName>
    </submittedName>
</protein>
<dbReference type="InterPro" id="IPR014729">
    <property type="entry name" value="Rossmann-like_a/b/a_fold"/>
</dbReference>
<dbReference type="Proteomes" id="UP001055460">
    <property type="component" value="Plasmid pA"/>
</dbReference>
<dbReference type="RefSeq" id="WP_060529669.1">
    <property type="nucleotide sequence ID" value="NZ_CP098808.1"/>
</dbReference>
<dbReference type="PANTHER" id="PTHR46268">
    <property type="entry name" value="STRESS RESPONSE PROTEIN NHAX"/>
    <property type="match status" value="1"/>
</dbReference>
<proteinExistence type="inferred from homology"/>
<dbReference type="SUPFAM" id="SSF52402">
    <property type="entry name" value="Adenine nucleotide alpha hydrolases-like"/>
    <property type="match status" value="1"/>
</dbReference>
<accession>A0A9Q8YB88</accession>
<sequence length="148" mass="15867">MFRNILIPTDGSPLATIAVDAGITFAKDVGARVNILAVTEPFHLYSVDPEQLSSTRTEYEALASKHAAEMLAALARKAAAEGVECQTEQVRSHEVYRAICDQAIYKDADLIIMASHGRSGVGSLMLGSVAAKVLAHSTIPVLIYRAKK</sequence>
<geneLocation type="plasmid" evidence="3 4">
    <name>pA</name>
</geneLocation>
<dbReference type="PANTHER" id="PTHR46268:SF6">
    <property type="entry name" value="UNIVERSAL STRESS PROTEIN UP12"/>
    <property type="match status" value="1"/>
</dbReference>
<dbReference type="Pfam" id="PF00582">
    <property type="entry name" value="Usp"/>
    <property type="match status" value="1"/>
</dbReference>
<dbReference type="PRINTS" id="PR01438">
    <property type="entry name" value="UNVRSLSTRESS"/>
</dbReference>
<evidence type="ECO:0000259" key="2">
    <source>
        <dbReference type="Pfam" id="PF00582"/>
    </source>
</evidence>
<comment type="similarity">
    <text evidence="1">Belongs to the universal stress protein A family.</text>
</comment>
<name>A0A9Q8YB88_ENSAD</name>
<organism evidence="3 4">
    <name type="scientific">Ensifer adhaerens</name>
    <name type="common">Sinorhizobium morelense</name>
    <dbReference type="NCBI Taxonomy" id="106592"/>
    <lineage>
        <taxon>Bacteria</taxon>
        <taxon>Pseudomonadati</taxon>
        <taxon>Pseudomonadota</taxon>
        <taxon>Alphaproteobacteria</taxon>
        <taxon>Hyphomicrobiales</taxon>
        <taxon>Rhizobiaceae</taxon>
        <taxon>Sinorhizobium/Ensifer group</taxon>
        <taxon>Ensifer</taxon>
    </lineage>
</organism>
<keyword evidence="3" id="KW-0614">Plasmid</keyword>
<evidence type="ECO:0000256" key="1">
    <source>
        <dbReference type="ARBA" id="ARBA00008791"/>
    </source>
</evidence>